<dbReference type="eggNOG" id="ENOG502QU8V">
    <property type="taxonomic scope" value="Eukaryota"/>
</dbReference>
<feature type="region of interest" description="Disordered" evidence="1">
    <location>
        <begin position="117"/>
        <end position="137"/>
    </location>
</feature>
<sequence length="844" mass="91871">MAATREVLSRDVLKWLQSLDLTYPVKNLRRAFSNGFLVAEVLSHYSNDIQMHAFDNGTALKRKLANWEMLSKFFRKHNIPVSQSQIEGLVHAKRGAAVPFIEFLYTFLTRKPVKKRKRRGAPALAGAEGAPTPDFAKPTASKLIKEALTMTEDELVQDREVRAAINQETIRHHLEEKREHMRMTKTSGRGGAGESISRRGTSSMRGSSGRRRESGGRRSGVVEIKEVSRSKDGRVGRGGGGAADGGDTSRADYDAMDGALLDDNEMAHLELLGDESDGAGLGVTGGHSVVAMMNEEVERALKDTEVYTVFEPRDAPISSFLEHLRTIPANAAGAVFLGILERTTEFTEVFLRESSVPVDEMLGRESGHERGGGGQFAAFSRVMLSALQFSPALSAFEHACHVMCSVGQQLVAVSPAAAWALFEDAVLPKLVARLASVQAARGLLLKVVLSFSDNTPAAHLLVITKMVEYRGVLSKKNALVPCLLVLFRMEPAFDGPLLTTYVQHADAGLTNTVPSVRIAALALLTHVCTSSSVQRSIANGLLASSAVFDYVLPYVEHMAGIAADANWQVQAQLLCLTGFLLERLPSRHPSERGIYALVEDVLAPSSPISVKKIGLATLAPCLRAHPSLGLHYVLVLLSLPHPLRDSLIRAEAVPFVVASHSLCVQDYTLPPPVHTWSPLVIANAIVLLTQERGLDNLEREHMAVLRAAVRTEARSLDSSAVSEWSRVWSVLHEYVFVGLCDDEVCGETVGVLQELFLLVPGLIMDSLTTHRPTLIGCLRMLIRMGSLTSQQMTADWLASLFNQGGSWQQVVGQLMLSSSPSEVGRQGAPLQRLQAMVQQFAQSQ</sequence>
<dbReference type="PANTHER" id="PTHR12509">
    <property type="entry name" value="SPERMATOGENESIS-ASSOCIATED 4-RELATED"/>
    <property type="match status" value="1"/>
</dbReference>
<feature type="compositionally biased region" description="Basic and acidic residues" evidence="1">
    <location>
        <begin position="223"/>
        <end position="235"/>
    </location>
</feature>
<dbReference type="Proteomes" id="UP000054408">
    <property type="component" value="Unassembled WGS sequence"/>
</dbReference>
<name>A0A0L0D8Q7_THETB</name>
<reference evidence="3 4" key="1">
    <citation type="submission" date="2010-05" db="EMBL/GenBank/DDBJ databases">
        <title>The Genome Sequence of Thecamonas trahens ATCC 50062.</title>
        <authorList>
            <consortium name="The Broad Institute Genome Sequencing Platform"/>
            <person name="Russ C."/>
            <person name="Cuomo C."/>
            <person name="Shea T."/>
            <person name="Young S.K."/>
            <person name="Zeng Q."/>
            <person name="Koehrsen M."/>
            <person name="Haas B."/>
            <person name="Borodovsky M."/>
            <person name="Guigo R."/>
            <person name="Alvarado L."/>
            <person name="Berlin A."/>
            <person name="Bochicchio J."/>
            <person name="Borenstein D."/>
            <person name="Chapman S."/>
            <person name="Chen Z."/>
            <person name="Freedman E."/>
            <person name="Gellesch M."/>
            <person name="Goldberg J."/>
            <person name="Griggs A."/>
            <person name="Gujja S."/>
            <person name="Heilman E."/>
            <person name="Heiman D."/>
            <person name="Hepburn T."/>
            <person name="Howarth C."/>
            <person name="Jen D."/>
            <person name="Larson L."/>
            <person name="Mehta T."/>
            <person name="Park D."/>
            <person name="Pearson M."/>
            <person name="Roberts A."/>
            <person name="Saif S."/>
            <person name="Shenoy N."/>
            <person name="Sisk P."/>
            <person name="Stolte C."/>
            <person name="Sykes S."/>
            <person name="Thomson T."/>
            <person name="Walk T."/>
            <person name="White J."/>
            <person name="Yandava C."/>
            <person name="Burger G."/>
            <person name="Gray M.W."/>
            <person name="Holland P.W.H."/>
            <person name="King N."/>
            <person name="Lang F.B.F."/>
            <person name="Roger A.J."/>
            <person name="Ruiz-Trillo I."/>
            <person name="Lander E."/>
            <person name="Nusbaum C."/>
        </authorList>
    </citation>
    <scope>NUCLEOTIDE SEQUENCE [LARGE SCALE GENOMIC DNA]</scope>
    <source>
        <strain evidence="3 4">ATCC 50062</strain>
    </source>
</reference>
<evidence type="ECO:0000313" key="4">
    <source>
        <dbReference type="Proteomes" id="UP000054408"/>
    </source>
</evidence>
<feature type="region of interest" description="Disordered" evidence="1">
    <location>
        <begin position="169"/>
        <end position="250"/>
    </location>
</feature>
<dbReference type="InterPro" id="IPR016024">
    <property type="entry name" value="ARM-type_fold"/>
</dbReference>
<dbReference type="EMBL" id="GL349451">
    <property type="protein sequence ID" value="KNC48466.1"/>
    <property type="molecule type" value="Genomic_DNA"/>
</dbReference>
<dbReference type="GO" id="GO:0005930">
    <property type="term" value="C:axoneme"/>
    <property type="evidence" value="ECO:0007669"/>
    <property type="project" value="TreeGrafter"/>
</dbReference>
<protein>
    <submittedName>
        <fullName evidence="3">Spermatogenesis associated 4</fullName>
    </submittedName>
</protein>
<keyword evidence="4" id="KW-1185">Reference proteome</keyword>
<dbReference type="PROSITE" id="PS50021">
    <property type="entry name" value="CH"/>
    <property type="match status" value="1"/>
</dbReference>
<dbReference type="PANTHER" id="PTHR12509:SF8">
    <property type="entry name" value="SPERMATOGENESIS-ASSOCIATED PROTEIN 4"/>
    <property type="match status" value="1"/>
</dbReference>
<accession>A0A0L0D8Q7</accession>
<dbReference type="RefSeq" id="XP_013758579.1">
    <property type="nucleotide sequence ID" value="XM_013903125.1"/>
</dbReference>
<dbReference type="SUPFAM" id="SSF48371">
    <property type="entry name" value="ARM repeat"/>
    <property type="match status" value="1"/>
</dbReference>
<dbReference type="InterPro" id="IPR001715">
    <property type="entry name" value="CH_dom"/>
</dbReference>
<organism evidence="3 4">
    <name type="scientific">Thecamonas trahens ATCC 50062</name>
    <dbReference type="NCBI Taxonomy" id="461836"/>
    <lineage>
        <taxon>Eukaryota</taxon>
        <taxon>Apusozoa</taxon>
        <taxon>Apusomonadida</taxon>
        <taxon>Apusomonadidae</taxon>
        <taxon>Thecamonas</taxon>
    </lineage>
</organism>
<dbReference type="STRING" id="461836.A0A0L0D8Q7"/>
<feature type="compositionally biased region" description="Low complexity" evidence="1">
    <location>
        <begin position="198"/>
        <end position="207"/>
    </location>
</feature>
<feature type="domain" description="Calponin-homology (CH)" evidence="2">
    <location>
        <begin position="6"/>
        <end position="109"/>
    </location>
</feature>
<evidence type="ECO:0000256" key="1">
    <source>
        <dbReference type="SAM" id="MobiDB-lite"/>
    </source>
</evidence>
<dbReference type="OMA" id="IEREFHP"/>
<gene>
    <name evidence="3" type="ORF">AMSG_04912</name>
</gene>
<dbReference type="GO" id="GO:0008017">
    <property type="term" value="F:microtubule binding"/>
    <property type="evidence" value="ECO:0007669"/>
    <property type="project" value="TreeGrafter"/>
</dbReference>
<feature type="compositionally biased region" description="Basic and acidic residues" evidence="1">
    <location>
        <begin position="169"/>
        <end position="182"/>
    </location>
</feature>
<evidence type="ECO:0000313" key="3">
    <source>
        <dbReference type="EMBL" id="KNC48466.1"/>
    </source>
</evidence>
<dbReference type="Gene3D" id="1.10.418.10">
    <property type="entry name" value="Calponin-like domain"/>
    <property type="match status" value="1"/>
</dbReference>
<dbReference type="InterPro" id="IPR052111">
    <property type="entry name" value="Spermatogenesis_Ciliary_MAP"/>
</dbReference>
<feature type="compositionally biased region" description="Low complexity" evidence="1">
    <location>
        <begin position="121"/>
        <end position="133"/>
    </location>
</feature>
<dbReference type="InterPro" id="IPR010441">
    <property type="entry name" value="CH_2"/>
</dbReference>
<dbReference type="OrthoDB" id="62528at2759"/>
<dbReference type="GO" id="GO:0051493">
    <property type="term" value="P:regulation of cytoskeleton organization"/>
    <property type="evidence" value="ECO:0007669"/>
    <property type="project" value="TreeGrafter"/>
</dbReference>
<dbReference type="Pfam" id="PF06294">
    <property type="entry name" value="CH_2"/>
    <property type="match status" value="1"/>
</dbReference>
<evidence type="ECO:0000259" key="2">
    <source>
        <dbReference type="PROSITE" id="PS50021"/>
    </source>
</evidence>
<dbReference type="GeneID" id="25564429"/>
<proteinExistence type="predicted"/>
<dbReference type="SUPFAM" id="SSF47576">
    <property type="entry name" value="Calponin-homology domain, CH-domain"/>
    <property type="match status" value="1"/>
</dbReference>
<dbReference type="AlphaFoldDB" id="A0A0L0D8Q7"/>
<dbReference type="InterPro" id="IPR036872">
    <property type="entry name" value="CH_dom_sf"/>
</dbReference>